<dbReference type="Proteomes" id="UP000290849">
    <property type="component" value="Unassembled WGS sequence"/>
</dbReference>
<dbReference type="CDD" id="cd00093">
    <property type="entry name" value="HTH_XRE"/>
    <property type="match status" value="1"/>
</dbReference>
<sequence>MGLPAVVRRADDLGRLARQARKQQQLTQRDLAGLAGTGPRFMVELEQGKPTVQLQKALDVLALLGLEVVIRPKGGVEGLER</sequence>
<evidence type="ECO:0000313" key="3">
    <source>
        <dbReference type="Proteomes" id="UP000290849"/>
    </source>
</evidence>
<name>A0A4Q1HGQ8_9BURK</name>
<reference evidence="2 3" key="1">
    <citation type="journal article" date="2017" name="Int. J. Syst. Evol. Microbiol.">
        <title>Achromobacter aloeverae sp. nov., isolated from the root of Aloe vera (L.) Burm.f.</title>
        <authorList>
            <person name="Kuncharoen N."/>
            <person name="Muramatsu Y."/>
            <person name="Shibata C."/>
            <person name="Kamakura Y."/>
            <person name="Nakagawa Y."/>
            <person name="Tanasupawat S."/>
        </authorList>
    </citation>
    <scope>NUCLEOTIDE SEQUENCE [LARGE SCALE GENOMIC DNA]</scope>
    <source>
        <strain evidence="2 3">AVA-1</strain>
    </source>
</reference>
<dbReference type="PROSITE" id="PS50943">
    <property type="entry name" value="HTH_CROC1"/>
    <property type="match status" value="1"/>
</dbReference>
<feature type="domain" description="HTH cro/C1-type" evidence="1">
    <location>
        <begin position="18"/>
        <end position="71"/>
    </location>
</feature>
<dbReference type="SUPFAM" id="SSF47413">
    <property type="entry name" value="lambda repressor-like DNA-binding domains"/>
    <property type="match status" value="1"/>
</dbReference>
<dbReference type="AlphaFoldDB" id="A0A4Q1HGQ8"/>
<gene>
    <name evidence="2" type="ORF">C7R54_20330</name>
</gene>
<dbReference type="EMBL" id="PYAL01000006">
    <property type="protein sequence ID" value="RXN86290.1"/>
    <property type="molecule type" value="Genomic_DNA"/>
</dbReference>
<accession>A0A4Q1HGQ8</accession>
<dbReference type="Pfam" id="PF13560">
    <property type="entry name" value="HTH_31"/>
    <property type="match status" value="1"/>
</dbReference>
<organism evidence="2 3">
    <name type="scientific">Achromobacter aloeverae</name>
    <dbReference type="NCBI Taxonomy" id="1750518"/>
    <lineage>
        <taxon>Bacteria</taxon>
        <taxon>Pseudomonadati</taxon>
        <taxon>Pseudomonadota</taxon>
        <taxon>Betaproteobacteria</taxon>
        <taxon>Burkholderiales</taxon>
        <taxon>Alcaligenaceae</taxon>
        <taxon>Achromobacter</taxon>
    </lineage>
</organism>
<dbReference type="InterPro" id="IPR001387">
    <property type="entry name" value="Cro/C1-type_HTH"/>
</dbReference>
<dbReference type="OrthoDB" id="9156632at2"/>
<dbReference type="InterPro" id="IPR010982">
    <property type="entry name" value="Lambda_DNA-bd_dom_sf"/>
</dbReference>
<evidence type="ECO:0000259" key="1">
    <source>
        <dbReference type="PROSITE" id="PS50943"/>
    </source>
</evidence>
<protein>
    <submittedName>
        <fullName evidence="2">Transcriptional regulator</fullName>
    </submittedName>
</protein>
<proteinExistence type="predicted"/>
<dbReference type="GO" id="GO:0003677">
    <property type="term" value="F:DNA binding"/>
    <property type="evidence" value="ECO:0007669"/>
    <property type="project" value="InterPro"/>
</dbReference>
<evidence type="ECO:0000313" key="2">
    <source>
        <dbReference type="EMBL" id="RXN86290.1"/>
    </source>
</evidence>
<dbReference type="Gene3D" id="1.10.260.40">
    <property type="entry name" value="lambda repressor-like DNA-binding domains"/>
    <property type="match status" value="1"/>
</dbReference>
<dbReference type="InterPro" id="IPR017507">
    <property type="entry name" value="Tscrpt_reg_HipB-like"/>
</dbReference>
<dbReference type="SMART" id="SM00530">
    <property type="entry name" value="HTH_XRE"/>
    <property type="match status" value="1"/>
</dbReference>
<keyword evidence="3" id="KW-1185">Reference proteome</keyword>
<dbReference type="NCBIfam" id="TIGR03070">
    <property type="entry name" value="couple_hipB"/>
    <property type="match status" value="1"/>
</dbReference>
<comment type="caution">
    <text evidence="2">The sequence shown here is derived from an EMBL/GenBank/DDBJ whole genome shotgun (WGS) entry which is preliminary data.</text>
</comment>